<dbReference type="AlphaFoldDB" id="A0A9J6G8T8"/>
<gene>
    <name evidence="2" type="ORF">HPB48_004252</name>
</gene>
<feature type="compositionally biased region" description="Basic and acidic residues" evidence="1">
    <location>
        <begin position="123"/>
        <end position="145"/>
    </location>
</feature>
<accession>A0A9J6G8T8</accession>
<feature type="region of interest" description="Disordered" evidence="1">
    <location>
        <begin position="108"/>
        <end position="169"/>
    </location>
</feature>
<sequence length="169" mass="18884">MDPEMCPMRPLAEFDDAICGNPIQEVDNTLPQRMLVQKAAKLAERVFLFKVPPRLAEGKSEKRRRLDLNKAVAQLVVATAEVVCVGLETVGPPFQHADPKGLVCMHVKGKQKPLPPPRPKSKLIRDEHHGQKQELGEKPRHDCSRSGRCMSRVGREPENPDVRATTSEL</sequence>
<reference evidence="2 3" key="1">
    <citation type="journal article" date="2020" name="Cell">
        <title>Large-Scale Comparative Analyses of Tick Genomes Elucidate Their Genetic Diversity and Vector Capacities.</title>
        <authorList>
            <consortium name="Tick Genome and Microbiome Consortium (TIGMIC)"/>
            <person name="Jia N."/>
            <person name="Wang J."/>
            <person name="Shi W."/>
            <person name="Du L."/>
            <person name="Sun Y."/>
            <person name="Zhan W."/>
            <person name="Jiang J.F."/>
            <person name="Wang Q."/>
            <person name="Zhang B."/>
            <person name="Ji P."/>
            <person name="Bell-Sakyi L."/>
            <person name="Cui X.M."/>
            <person name="Yuan T.T."/>
            <person name="Jiang B.G."/>
            <person name="Yang W.F."/>
            <person name="Lam T.T."/>
            <person name="Chang Q.C."/>
            <person name="Ding S.J."/>
            <person name="Wang X.J."/>
            <person name="Zhu J.G."/>
            <person name="Ruan X.D."/>
            <person name="Zhao L."/>
            <person name="Wei J.T."/>
            <person name="Ye R.Z."/>
            <person name="Que T.C."/>
            <person name="Du C.H."/>
            <person name="Zhou Y.H."/>
            <person name="Cheng J.X."/>
            <person name="Dai P.F."/>
            <person name="Guo W.B."/>
            <person name="Han X.H."/>
            <person name="Huang E.J."/>
            <person name="Li L.F."/>
            <person name="Wei W."/>
            <person name="Gao Y.C."/>
            <person name="Liu J.Z."/>
            <person name="Shao H.Z."/>
            <person name="Wang X."/>
            <person name="Wang C.C."/>
            <person name="Yang T.C."/>
            <person name="Huo Q.B."/>
            <person name="Li W."/>
            <person name="Chen H.Y."/>
            <person name="Chen S.E."/>
            <person name="Zhou L.G."/>
            <person name="Ni X.B."/>
            <person name="Tian J.H."/>
            <person name="Sheng Y."/>
            <person name="Liu T."/>
            <person name="Pan Y.S."/>
            <person name="Xia L.Y."/>
            <person name="Li J."/>
            <person name="Zhao F."/>
            <person name="Cao W.C."/>
        </authorList>
    </citation>
    <scope>NUCLEOTIDE SEQUENCE [LARGE SCALE GENOMIC DNA]</scope>
    <source>
        <strain evidence="2">HaeL-2018</strain>
    </source>
</reference>
<protein>
    <submittedName>
        <fullName evidence="2">Uncharacterized protein</fullName>
    </submittedName>
</protein>
<dbReference type="EMBL" id="JABSTR010000005">
    <property type="protein sequence ID" value="KAH9371717.1"/>
    <property type="molecule type" value="Genomic_DNA"/>
</dbReference>
<name>A0A9J6G8T8_HAELO</name>
<dbReference type="Proteomes" id="UP000821853">
    <property type="component" value="Chromosome 3"/>
</dbReference>
<proteinExistence type="predicted"/>
<evidence type="ECO:0000313" key="3">
    <source>
        <dbReference type="Proteomes" id="UP000821853"/>
    </source>
</evidence>
<keyword evidence="3" id="KW-1185">Reference proteome</keyword>
<evidence type="ECO:0000256" key="1">
    <source>
        <dbReference type="SAM" id="MobiDB-lite"/>
    </source>
</evidence>
<comment type="caution">
    <text evidence="2">The sequence shown here is derived from an EMBL/GenBank/DDBJ whole genome shotgun (WGS) entry which is preliminary data.</text>
</comment>
<organism evidence="2 3">
    <name type="scientific">Haemaphysalis longicornis</name>
    <name type="common">Bush tick</name>
    <dbReference type="NCBI Taxonomy" id="44386"/>
    <lineage>
        <taxon>Eukaryota</taxon>
        <taxon>Metazoa</taxon>
        <taxon>Ecdysozoa</taxon>
        <taxon>Arthropoda</taxon>
        <taxon>Chelicerata</taxon>
        <taxon>Arachnida</taxon>
        <taxon>Acari</taxon>
        <taxon>Parasitiformes</taxon>
        <taxon>Ixodida</taxon>
        <taxon>Ixodoidea</taxon>
        <taxon>Ixodidae</taxon>
        <taxon>Haemaphysalinae</taxon>
        <taxon>Haemaphysalis</taxon>
    </lineage>
</organism>
<dbReference type="VEuPathDB" id="VectorBase:HLOH_042934"/>
<evidence type="ECO:0000313" key="2">
    <source>
        <dbReference type="EMBL" id="KAH9371717.1"/>
    </source>
</evidence>